<protein>
    <submittedName>
        <fullName evidence="1">Uncharacterized protein</fullName>
    </submittedName>
</protein>
<proteinExistence type="predicted"/>
<dbReference type="Proteomes" id="UP000246635">
    <property type="component" value="Unassembled WGS sequence"/>
</dbReference>
<dbReference type="AlphaFoldDB" id="A0A2V2YRB8"/>
<name>A0A2V2YRB8_9BACL</name>
<organism evidence="1 2">
    <name type="scientific">Paenibacillus cellulosilyticus</name>
    <dbReference type="NCBI Taxonomy" id="375489"/>
    <lineage>
        <taxon>Bacteria</taxon>
        <taxon>Bacillati</taxon>
        <taxon>Bacillota</taxon>
        <taxon>Bacilli</taxon>
        <taxon>Bacillales</taxon>
        <taxon>Paenibacillaceae</taxon>
        <taxon>Paenibacillus</taxon>
    </lineage>
</organism>
<accession>A0A2V2YRB8</accession>
<dbReference type="NCBIfam" id="NF047353">
    <property type="entry name" value="tube_lmo2291"/>
    <property type="match status" value="1"/>
</dbReference>
<dbReference type="RefSeq" id="WP_110045957.1">
    <property type="nucleotide sequence ID" value="NZ_CP054613.1"/>
</dbReference>
<reference evidence="1 2" key="1">
    <citation type="submission" date="2018-05" db="EMBL/GenBank/DDBJ databases">
        <title>Genomic Encyclopedia of Type Strains, Phase III (KMG-III): the genomes of soil and plant-associated and newly described type strains.</title>
        <authorList>
            <person name="Whitman W."/>
        </authorList>
    </citation>
    <scope>NUCLEOTIDE SEQUENCE [LARGE SCALE GENOMIC DNA]</scope>
    <source>
        <strain evidence="1 2">CECT 5696</strain>
    </source>
</reference>
<evidence type="ECO:0000313" key="1">
    <source>
        <dbReference type="EMBL" id="PWV97438.1"/>
    </source>
</evidence>
<dbReference type="OrthoDB" id="2043960at2"/>
<keyword evidence="2" id="KW-1185">Reference proteome</keyword>
<dbReference type="EMBL" id="QGTQ01000021">
    <property type="protein sequence ID" value="PWV97438.1"/>
    <property type="molecule type" value="Genomic_DNA"/>
</dbReference>
<sequence>MTGVYPVHNNKFKIGTAGRASTVAEMVVVKDLETFSPSIDANTEEWTPMDQGGWVRRAVTGKGLTFSFSGKRNYGDPGNDYIGGLLIGTGQEVESKFEWELPNGDKLTMDCVINLTTPAGGDSTNIDNLEFEVLSDGLPVYTPAAP</sequence>
<comment type="caution">
    <text evidence="1">The sequence shown here is derived from an EMBL/GenBank/DDBJ whole genome shotgun (WGS) entry which is preliminary data.</text>
</comment>
<evidence type="ECO:0000313" key="2">
    <source>
        <dbReference type="Proteomes" id="UP000246635"/>
    </source>
</evidence>
<gene>
    <name evidence="1" type="ORF">DFQ01_12182</name>
</gene>